<comment type="similarity">
    <text evidence="2">Belongs to the PsbU family.</text>
</comment>
<dbReference type="Gene3D" id="1.10.150.320">
    <property type="entry name" value="Photosystem II 12 kDa extrinsic protein"/>
    <property type="match status" value="1"/>
</dbReference>
<dbReference type="InterPro" id="IPR010527">
    <property type="entry name" value="PSII_PsbU"/>
</dbReference>
<evidence type="ECO:0000256" key="4">
    <source>
        <dbReference type="ARBA" id="ARBA00023136"/>
    </source>
</evidence>
<sequence length="166" mass="17845">MKFAAAVALSLLSPASAFVGPIFPAHESSNTCLSATSSRRDALINVVRGSGFVLGTVLGFPTASKAGTANPFFLEEVNFEPSQMARNDKIDINGAFVTDYKQLPGMYPHAAGKIASSGPYSSVADIYKIPGITEHDRAVFNKYKGELTVLPPGRMYKERINQRQST</sequence>
<dbReference type="AlphaFoldDB" id="A0ABD3P6F7"/>
<comment type="caution">
    <text evidence="7">The sequence shown here is derived from an EMBL/GenBank/DDBJ whole genome shotgun (WGS) entry which is preliminary data.</text>
</comment>
<evidence type="ECO:0000256" key="5">
    <source>
        <dbReference type="ARBA" id="ARBA00043089"/>
    </source>
</evidence>
<proteinExistence type="inferred from homology"/>
<evidence type="ECO:0000256" key="3">
    <source>
        <dbReference type="ARBA" id="ARBA00023078"/>
    </source>
</evidence>
<organism evidence="7 8">
    <name type="scientific">Cyclotella atomus</name>
    <dbReference type="NCBI Taxonomy" id="382360"/>
    <lineage>
        <taxon>Eukaryota</taxon>
        <taxon>Sar</taxon>
        <taxon>Stramenopiles</taxon>
        <taxon>Ochrophyta</taxon>
        <taxon>Bacillariophyta</taxon>
        <taxon>Coscinodiscophyceae</taxon>
        <taxon>Thalassiosirophycidae</taxon>
        <taxon>Stephanodiscales</taxon>
        <taxon>Stephanodiscaceae</taxon>
        <taxon>Cyclotella</taxon>
    </lineage>
</organism>
<evidence type="ECO:0000313" key="8">
    <source>
        <dbReference type="Proteomes" id="UP001530400"/>
    </source>
</evidence>
<keyword evidence="8" id="KW-1185">Reference proteome</keyword>
<protein>
    <recommendedName>
        <fullName evidence="5">Photosystem II 12 kDa extrinsic protein</fullName>
    </recommendedName>
</protein>
<feature type="signal peptide" evidence="6">
    <location>
        <begin position="1"/>
        <end position="17"/>
    </location>
</feature>
<feature type="chain" id="PRO_5044833324" description="Photosystem II 12 kDa extrinsic protein" evidence="6">
    <location>
        <begin position="18"/>
        <end position="166"/>
    </location>
</feature>
<name>A0ABD3P6F7_9STRA</name>
<dbReference type="SUPFAM" id="SSF81585">
    <property type="entry name" value="PsbU/PolX domain-like"/>
    <property type="match status" value="1"/>
</dbReference>
<dbReference type="Proteomes" id="UP001530400">
    <property type="component" value="Unassembled WGS sequence"/>
</dbReference>
<evidence type="ECO:0000256" key="6">
    <source>
        <dbReference type="SAM" id="SignalP"/>
    </source>
</evidence>
<evidence type="ECO:0000256" key="1">
    <source>
        <dbReference type="ARBA" id="ARBA00004170"/>
    </source>
</evidence>
<comment type="subcellular location">
    <subcellularLocation>
        <location evidence="1">Membrane</location>
        <topology evidence="1">Peripheral membrane protein</topology>
    </subcellularLocation>
</comment>
<evidence type="ECO:0000313" key="7">
    <source>
        <dbReference type="EMBL" id="KAL3783538.1"/>
    </source>
</evidence>
<accession>A0ABD3P6F7</accession>
<dbReference type="Pfam" id="PF06514">
    <property type="entry name" value="PsbU"/>
    <property type="match status" value="1"/>
</dbReference>
<evidence type="ECO:0000256" key="2">
    <source>
        <dbReference type="ARBA" id="ARBA00010827"/>
    </source>
</evidence>
<gene>
    <name evidence="7" type="ORF">ACHAWO_011883</name>
</gene>
<keyword evidence="3" id="KW-0793">Thylakoid</keyword>
<dbReference type="EMBL" id="JALLPJ020000761">
    <property type="protein sequence ID" value="KAL3783538.1"/>
    <property type="molecule type" value="Genomic_DNA"/>
</dbReference>
<keyword evidence="4" id="KW-0472">Membrane</keyword>
<keyword evidence="6" id="KW-0732">Signal</keyword>
<reference evidence="7 8" key="1">
    <citation type="submission" date="2024-10" db="EMBL/GenBank/DDBJ databases">
        <title>Updated reference genomes for cyclostephanoid diatoms.</title>
        <authorList>
            <person name="Roberts W.R."/>
            <person name="Alverson A.J."/>
        </authorList>
    </citation>
    <scope>NUCLEOTIDE SEQUENCE [LARGE SCALE GENOMIC DNA]</scope>
    <source>
        <strain evidence="7 8">AJA010-31</strain>
    </source>
</reference>
<dbReference type="GO" id="GO:0016020">
    <property type="term" value="C:membrane"/>
    <property type="evidence" value="ECO:0007669"/>
    <property type="project" value="UniProtKB-SubCell"/>
</dbReference>